<dbReference type="GO" id="GO:0004722">
    <property type="term" value="F:protein serine/threonine phosphatase activity"/>
    <property type="evidence" value="ECO:0007669"/>
    <property type="project" value="UniProtKB-EC"/>
</dbReference>
<keyword evidence="2" id="KW-0378">Hydrolase</keyword>
<comment type="caution">
    <text evidence="2">The sequence shown here is derived from an EMBL/GenBank/DDBJ whole genome shotgun (WGS) entry which is preliminary data.</text>
</comment>
<reference evidence="2" key="1">
    <citation type="submission" date="2016-09" db="EMBL/GenBank/DDBJ databases">
        <authorList>
            <person name="Hebert L."/>
            <person name="Moumen B."/>
        </authorList>
    </citation>
    <scope>NUCLEOTIDE SEQUENCE [LARGE SCALE GENOMIC DNA]</scope>
    <source>
        <strain evidence="2">OVI</strain>
    </source>
</reference>
<evidence type="ECO:0000313" key="2">
    <source>
        <dbReference type="EMBL" id="SCU65370.1"/>
    </source>
</evidence>
<dbReference type="AlphaFoldDB" id="A0A1G4I153"/>
<dbReference type="CDD" id="cd00143">
    <property type="entry name" value="PP2Cc"/>
    <property type="match status" value="1"/>
</dbReference>
<evidence type="ECO:0000313" key="3">
    <source>
        <dbReference type="Proteomes" id="UP000195570"/>
    </source>
</evidence>
<dbReference type="RefSeq" id="XP_067076978.1">
    <property type="nucleotide sequence ID" value="XM_067220877.1"/>
</dbReference>
<name>A0A1G4I153_TRYEQ</name>
<accession>A0A1G4I153</accession>
<feature type="domain" description="PPM-type phosphatase" evidence="1">
    <location>
        <begin position="33"/>
        <end position="297"/>
    </location>
</feature>
<organism evidence="2 3">
    <name type="scientific">Trypanosoma equiperdum</name>
    <dbReference type="NCBI Taxonomy" id="5694"/>
    <lineage>
        <taxon>Eukaryota</taxon>
        <taxon>Discoba</taxon>
        <taxon>Euglenozoa</taxon>
        <taxon>Kinetoplastea</taxon>
        <taxon>Metakinetoplastina</taxon>
        <taxon>Trypanosomatida</taxon>
        <taxon>Trypanosomatidae</taxon>
        <taxon>Trypanosoma</taxon>
    </lineage>
</organism>
<dbReference type="Proteomes" id="UP000195570">
    <property type="component" value="Unassembled WGS sequence"/>
</dbReference>
<dbReference type="EMBL" id="CZPT02000282">
    <property type="protein sequence ID" value="SCU65370.1"/>
    <property type="molecule type" value="Genomic_DNA"/>
</dbReference>
<dbReference type="EC" id="3.1.3.16" evidence="2"/>
<dbReference type="PANTHER" id="PTHR13832">
    <property type="entry name" value="PROTEIN PHOSPHATASE 2C"/>
    <property type="match status" value="1"/>
</dbReference>
<dbReference type="Pfam" id="PF00481">
    <property type="entry name" value="PP2C"/>
    <property type="match status" value="1"/>
</dbReference>
<dbReference type="InterPro" id="IPR001932">
    <property type="entry name" value="PPM-type_phosphatase-like_dom"/>
</dbReference>
<dbReference type="InterPro" id="IPR036457">
    <property type="entry name" value="PPM-type-like_dom_sf"/>
</dbReference>
<gene>
    <name evidence="2" type="ORF">TEOVI_000682900</name>
</gene>
<proteinExistence type="predicted"/>
<dbReference type="SMART" id="SM00332">
    <property type="entry name" value="PP2Cc"/>
    <property type="match status" value="1"/>
</dbReference>
<dbReference type="Gene3D" id="3.60.40.10">
    <property type="entry name" value="PPM-type phosphatase domain"/>
    <property type="match status" value="1"/>
</dbReference>
<dbReference type="PANTHER" id="PTHR13832:SF843">
    <property type="entry name" value="PHOSPHATASE 2C, PUTATIVE-RELATED"/>
    <property type="match status" value="1"/>
</dbReference>
<dbReference type="VEuPathDB" id="TriTrypDB:TEOVI_000682900"/>
<dbReference type="PROSITE" id="PS51746">
    <property type="entry name" value="PPM_2"/>
    <property type="match status" value="1"/>
</dbReference>
<dbReference type="InterPro" id="IPR015655">
    <property type="entry name" value="PP2C"/>
</dbReference>
<evidence type="ECO:0000259" key="1">
    <source>
        <dbReference type="PROSITE" id="PS51746"/>
    </source>
</evidence>
<dbReference type="GeneID" id="92380763"/>
<sequence>MDLFGAYASHAQAVLCTPVRDKYSILMEDDKIRVGTSSMQGWRSTMEDAHAIHLSLPNLPLHISPHDAAMAAVFDGHSGCKTAQFAATHMARWITSSESFVSGNVENAIFEAFISGDAAIRRSMPHEQSGCTGNCIVLVQNNLYCGNVGDSRAVMCRGGVPLPLSEDHKPTLLREKERIKKAGCYVRNGRVNGILSLSRALGDFAFKDHHLKPEDQAISAVPDVLHVKLTPQDEFVVIACDGVWEKFSNERVVKFVREEVGDHGDLSLACERLMDSCLAPVSAAPGADNMTVIIVQFKSSFLKRVEDGFADDHSSNVKL</sequence>
<protein>
    <submittedName>
        <fullName evidence="2">Protein phosphatase 2C, putative</fullName>
        <ecNumber evidence="2">3.1.3.16</ecNumber>
    </submittedName>
</protein>
<dbReference type="SUPFAM" id="SSF81606">
    <property type="entry name" value="PP2C-like"/>
    <property type="match status" value="1"/>
</dbReference>
<keyword evidence="3" id="KW-1185">Reference proteome</keyword>